<dbReference type="Proteomes" id="UP001054945">
    <property type="component" value="Unassembled WGS sequence"/>
</dbReference>
<organism evidence="2 3">
    <name type="scientific">Caerostris extrusa</name>
    <name type="common">Bark spider</name>
    <name type="synonym">Caerostris bankana</name>
    <dbReference type="NCBI Taxonomy" id="172846"/>
    <lineage>
        <taxon>Eukaryota</taxon>
        <taxon>Metazoa</taxon>
        <taxon>Ecdysozoa</taxon>
        <taxon>Arthropoda</taxon>
        <taxon>Chelicerata</taxon>
        <taxon>Arachnida</taxon>
        <taxon>Araneae</taxon>
        <taxon>Araneomorphae</taxon>
        <taxon>Entelegynae</taxon>
        <taxon>Araneoidea</taxon>
        <taxon>Araneidae</taxon>
        <taxon>Caerostris</taxon>
    </lineage>
</organism>
<accession>A0AAV4XFN6</accession>
<dbReference type="EMBL" id="BPLR01000270">
    <property type="protein sequence ID" value="GIY93478.1"/>
    <property type="molecule type" value="Genomic_DNA"/>
</dbReference>
<evidence type="ECO:0008006" key="4">
    <source>
        <dbReference type="Google" id="ProtNLM"/>
    </source>
</evidence>
<gene>
    <name evidence="2" type="ORF">CEXT_356571</name>
</gene>
<evidence type="ECO:0000256" key="1">
    <source>
        <dbReference type="SAM" id="MobiDB-lite"/>
    </source>
</evidence>
<reference evidence="2 3" key="1">
    <citation type="submission" date="2021-06" db="EMBL/GenBank/DDBJ databases">
        <title>Caerostris extrusa draft genome.</title>
        <authorList>
            <person name="Kono N."/>
            <person name="Arakawa K."/>
        </authorList>
    </citation>
    <scope>NUCLEOTIDE SEQUENCE [LARGE SCALE GENOMIC DNA]</scope>
</reference>
<name>A0AAV4XFN6_CAEEX</name>
<feature type="compositionally biased region" description="Basic and acidic residues" evidence="1">
    <location>
        <begin position="9"/>
        <end position="19"/>
    </location>
</feature>
<sequence length="92" mass="10177">MSAVNGAFKKADSSSDGKIKMGTKTRRYAPVHFSRGNGLTSFGEILGQSSPKIVVLVSLVKFQNHTTRKLIYTDQFKIVVLKLGLHLQKGIW</sequence>
<dbReference type="AlphaFoldDB" id="A0AAV4XFN6"/>
<keyword evidence="3" id="KW-1185">Reference proteome</keyword>
<feature type="region of interest" description="Disordered" evidence="1">
    <location>
        <begin position="1"/>
        <end position="20"/>
    </location>
</feature>
<proteinExistence type="predicted"/>
<evidence type="ECO:0000313" key="2">
    <source>
        <dbReference type="EMBL" id="GIY93478.1"/>
    </source>
</evidence>
<comment type="caution">
    <text evidence="2">The sequence shown here is derived from an EMBL/GenBank/DDBJ whole genome shotgun (WGS) entry which is preliminary data.</text>
</comment>
<evidence type="ECO:0000313" key="3">
    <source>
        <dbReference type="Proteomes" id="UP001054945"/>
    </source>
</evidence>
<protein>
    <recommendedName>
        <fullName evidence="4">EF-hand domain-containing protein</fullName>
    </recommendedName>
</protein>